<evidence type="ECO:0000313" key="2">
    <source>
        <dbReference type="EMBL" id="MFC5271004.1"/>
    </source>
</evidence>
<keyword evidence="1" id="KW-1133">Transmembrane helix</keyword>
<name>A0ABW0EDM9_9BACT</name>
<sequence>MGGYNFGRLNFAVFRNPLLQICSFLYVLHTVLRRVVPIENGFLNNYLNDLLCLPLVLGAAVFLQRNMVLRQADYALTGWQIGLVVIYFSLMFEGVIPLFVSRYTADFFDVICYGLGGWAFWFFGNARGSELVRSA</sequence>
<dbReference type="RefSeq" id="WP_378017371.1">
    <property type="nucleotide sequence ID" value="NZ_JBHSKT010000005.1"/>
</dbReference>
<dbReference type="EMBL" id="JBHSKT010000005">
    <property type="protein sequence ID" value="MFC5271004.1"/>
    <property type="molecule type" value="Genomic_DNA"/>
</dbReference>
<accession>A0ABW0EDM9</accession>
<dbReference type="Proteomes" id="UP001596161">
    <property type="component" value="Unassembled WGS sequence"/>
</dbReference>
<reference evidence="3" key="1">
    <citation type="journal article" date="2019" name="Int. J. Syst. Evol. Microbiol.">
        <title>The Global Catalogue of Microorganisms (GCM) 10K type strain sequencing project: providing services to taxonomists for standard genome sequencing and annotation.</title>
        <authorList>
            <consortium name="The Broad Institute Genomics Platform"/>
            <consortium name="The Broad Institute Genome Sequencing Center for Infectious Disease"/>
            <person name="Wu L."/>
            <person name="Ma J."/>
        </authorList>
    </citation>
    <scope>NUCLEOTIDE SEQUENCE [LARGE SCALE GENOMIC DNA]</scope>
    <source>
        <strain evidence="3">KACC 12602</strain>
    </source>
</reference>
<keyword evidence="1" id="KW-0812">Transmembrane</keyword>
<keyword evidence="1" id="KW-0472">Membrane</keyword>
<keyword evidence="3" id="KW-1185">Reference proteome</keyword>
<gene>
    <name evidence="2" type="ORF">ACFPIB_10315</name>
</gene>
<proteinExistence type="predicted"/>
<organism evidence="2 3">
    <name type="scientific">Adhaeribacter terreus</name>
    <dbReference type="NCBI Taxonomy" id="529703"/>
    <lineage>
        <taxon>Bacteria</taxon>
        <taxon>Pseudomonadati</taxon>
        <taxon>Bacteroidota</taxon>
        <taxon>Cytophagia</taxon>
        <taxon>Cytophagales</taxon>
        <taxon>Hymenobacteraceae</taxon>
        <taxon>Adhaeribacter</taxon>
    </lineage>
</organism>
<evidence type="ECO:0000256" key="1">
    <source>
        <dbReference type="SAM" id="Phobius"/>
    </source>
</evidence>
<evidence type="ECO:0000313" key="3">
    <source>
        <dbReference type="Proteomes" id="UP001596161"/>
    </source>
</evidence>
<comment type="caution">
    <text evidence="2">The sequence shown here is derived from an EMBL/GenBank/DDBJ whole genome shotgun (WGS) entry which is preliminary data.</text>
</comment>
<feature type="transmembrane region" description="Helical" evidence="1">
    <location>
        <begin position="107"/>
        <end position="124"/>
    </location>
</feature>
<feature type="transmembrane region" description="Helical" evidence="1">
    <location>
        <begin position="75"/>
        <end position="101"/>
    </location>
</feature>
<feature type="transmembrane region" description="Helical" evidence="1">
    <location>
        <begin position="43"/>
        <end position="63"/>
    </location>
</feature>
<protein>
    <submittedName>
        <fullName evidence="2">Uncharacterized protein</fullName>
    </submittedName>
</protein>